<dbReference type="InterPro" id="IPR043129">
    <property type="entry name" value="ATPase_NBD"/>
</dbReference>
<evidence type="ECO:0000256" key="3">
    <source>
        <dbReference type="ARBA" id="ARBA00022629"/>
    </source>
</evidence>
<dbReference type="Gene3D" id="1.10.10.10">
    <property type="entry name" value="Winged helix-like DNA-binding domain superfamily/Winged helix DNA-binding domain"/>
    <property type="match status" value="1"/>
</dbReference>
<dbReference type="Pfam" id="PF00480">
    <property type="entry name" value="ROK"/>
    <property type="match status" value="1"/>
</dbReference>
<dbReference type="InterPro" id="IPR000600">
    <property type="entry name" value="ROK"/>
</dbReference>
<dbReference type="Gene3D" id="3.30.420.40">
    <property type="match status" value="2"/>
</dbReference>
<dbReference type="PROSITE" id="PS01125">
    <property type="entry name" value="ROK"/>
    <property type="match status" value="1"/>
</dbReference>
<dbReference type="InterPro" id="IPR036388">
    <property type="entry name" value="WH-like_DNA-bd_sf"/>
</dbReference>
<dbReference type="InterPro" id="IPR036390">
    <property type="entry name" value="WH_DNA-bd_sf"/>
</dbReference>
<gene>
    <name evidence="4" type="ORF">J2S03_003293</name>
</gene>
<dbReference type="Proteomes" id="UP001232973">
    <property type="component" value="Unassembled WGS sequence"/>
</dbReference>
<evidence type="ECO:0000256" key="2">
    <source>
        <dbReference type="ARBA" id="ARBA00006479"/>
    </source>
</evidence>
<dbReference type="RefSeq" id="WP_274456919.1">
    <property type="nucleotide sequence ID" value="NZ_CP067097.1"/>
</dbReference>
<reference evidence="4 5" key="1">
    <citation type="submission" date="2023-07" db="EMBL/GenBank/DDBJ databases">
        <title>Genomic Encyclopedia of Type Strains, Phase IV (KMG-IV): sequencing the most valuable type-strain genomes for metagenomic binning, comparative biology and taxonomic classification.</title>
        <authorList>
            <person name="Goeker M."/>
        </authorList>
    </citation>
    <scope>NUCLEOTIDE SEQUENCE [LARGE SCALE GENOMIC DNA]</scope>
    <source>
        <strain evidence="4 5">DSM 4006</strain>
    </source>
</reference>
<dbReference type="GO" id="GO:0016301">
    <property type="term" value="F:kinase activity"/>
    <property type="evidence" value="ECO:0007669"/>
    <property type="project" value="UniProtKB-KW"/>
</dbReference>
<sequence length="388" mass="42087">MSKTMDSTAMRQVNKKLVTQLIYERSPVSRISVSQMTGLNKATVSSLVDDLIRDQYVIEVGYGRSRRGRKPVMLEFNAKAGYCIGVNVQITYVTTVLTDLMGQIVHKHVRPIDFSQHQFSAAELKHILLTEIDAVAAKAPASPHGIIGAGIALPGMVNFETGLAYYLPNIEITEWDVCQALSKHLTFPVFIDNDGNCGALSAYRAHPSTPLVFVNVGIGVGTGIVIDGEVFRGYKGIAGEFGHMTISTIGLLCRCGNYGCWEQYASEQALLRYLQERGQMEASADLESQFAQIVVERAVQGDVHYQEALTTLGGYLGIGIANIANGVNPERIVIGGPIAAGAAWLRPAIRSVLRHRSILSNKDVEIDFAEEDAVVSGAARLCIAHLIL</sequence>
<keyword evidence="4" id="KW-0808">Transferase</keyword>
<dbReference type="SUPFAM" id="SSF53067">
    <property type="entry name" value="Actin-like ATPase domain"/>
    <property type="match status" value="1"/>
</dbReference>
<keyword evidence="5" id="KW-1185">Reference proteome</keyword>
<dbReference type="SUPFAM" id="SSF46785">
    <property type="entry name" value="Winged helix' DNA-binding domain"/>
    <property type="match status" value="1"/>
</dbReference>
<organism evidence="4 5">
    <name type="scientific">Alicyclobacillus cycloheptanicus</name>
    <dbReference type="NCBI Taxonomy" id="1457"/>
    <lineage>
        <taxon>Bacteria</taxon>
        <taxon>Bacillati</taxon>
        <taxon>Bacillota</taxon>
        <taxon>Bacilli</taxon>
        <taxon>Bacillales</taxon>
        <taxon>Alicyclobacillaceae</taxon>
        <taxon>Alicyclobacillus</taxon>
    </lineage>
</organism>
<keyword evidence="3" id="KW-0859">Xylose metabolism</keyword>
<proteinExistence type="inferred from homology"/>
<dbReference type="PANTHER" id="PTHR18964:SF149">
    <property type="entry name" value="BIFUNCTIONAL UDP-N-ACETYLGLUCOSAMINE 2-EPIMERASE_N-ACETYLMANNOSAMINE KINASE"/>
    <property type="match status" value="1"/>
</dbReference>
<evidence type="ECO:0000256" key="1">
    <source>
        <dbReference type="ARBA" id="ARBA00002486"/>
    </source>
</evidence>
<comment type="similarity">
    <text evidence="2">Belongs to the ROK (NagC/XylR) family.</text>
</comment>
<name>A0ABT9XMA2_9BACL</name>
<comment type="function">
    <text evidence="1">Transcriptional repressor of xylose-utilizing enzymes.</text>
</comment>
<dbReference type="EMBL" id="JAUSTP010000042">
    <property type="protein sequence ID" value="MDQ0191422.1"/>
    <property type="molecule type" value="Genomic_DNA"/>
</dbReference>
<dbReference type="InterPro" id="IPR049874">
    <property type="entry name" value="ROK_cs"/>
</dbReference>
<protein>
    <submittedName>
        <fullName evidence="4">NBD/HSP70 family sugar kinase</fullName>
    </submittedName>
</protein>
<evidence type="ECO:0000313" key="4">
    <source>
        <dbReference type="EMBL" id="MDQ0191422.1"/>
    </source>
</evidence>
<evidence type="ECO:0000313" key="5">
    <source>
        <dbReference type="Proteomes" id="UP001232973"/>
    </source>
</evidence>
<dbReference type="PANTHER" id="PTHR18964">
    <property type="entry name" value="ROK (REPRESSOR, ORF, KINASE) FAMILY"/>
    <property type="match status" value="1"/>
</dbReference>
<comment type="caution">
    <text evidence="4">The sequence shown here is derived from an EMBL/GenBank/DDBJ whole genome shotgun (WGS) entry which is preliminary data.</text>
</comment>
<keyword evidence="4" id="KW-0418">Kinase</keyword>
<dbReference type="CDD" id="cd24076">
    <property type="entry name" value="ASKHA_ATPase_ROK_BsXylR-like"/>
    <property type="match status" value="1"/>
</dbReference>
<accession>A0ABT9XMA2</accession>
<keyword evidence="3" id="KW-0119">Carbohydrate metabolism</keyword>